<dbReference type="PANTHER" id="PTHR19143">
    <property type="entry name" value="FIBRINOGEN/TENASCIN/ANGIOPOEITIN"/>
    <property type="match status" value="1"/>
</dbReference>
<keyword evidence="1" id="KW-1015">Disulfide bond</keyword>
<comment type="function">
    <text evidence="2">Lectin involved in innate immunity. Agglutinates all types of human erythrocytes, Gram-positive and Gram-negative bacteria. Has a stronger agglutinating activity towards Gram-negative bacteria than towards Gram-positive bacteria. Specifically recognizes acetyl group-containing substances on agglutinated cells. The hemagglutinating activity was inhibited by EDTA, acetyl group-containing mono- and disaccharides, N-acetyl derivatives of amino acids, other acetyl group-containing substances, propionamide and benzamide. Enhances the antimicrobial activity of big defensin against Gram-positive bacteria but not against Gram-negative bacteria.</text>
</comment>
<dbReference type="NCBIfam" id="NF040941">
    <property type="entry name" value="GGGWT_bact"/>
    <property type="match status" value="1"/>
</dbReference>
<evidence type="ECO:0000256" key="3">
    <source>
        <dbReference type="SAM" id="MobiDB-lite"/>
    </source>
</evidence>
<dbReference type="CDD" id="cd00087">
    <property type="entry name" value="FReD"/>
    <property type="match status" value="1"/>
</dbReference>
<dbReference type="Pfam" id="PF00147">
    <property type="entry name" value="Fibrinogen_C"/>
    <property type="match status" value="1"/>
</dbReference>
<accession>T1IZ12</accession>
<evidence type="ECO:0000313" key="5">
    <source>
        <dbReference type="EnsemblMetazoa" id="SMAR006481-PA"/>
    </source>
</evidence>
<feature type="region of interest" description="Disordered" evidence="3">
    <location>
        <begin position="613"/>
        <end position="647"/>
    </location>
</feature>
<proteinExistence type="predicted"/>
<dbReference type="Proteomes" id="UP000014500">
    <property type="component" value="Unassembled WGS sequence"/>
</dbReference>
<dbReference type="HOGENOM" id="CLU_015984_0_0_1"/>
<evidence type="ECO:0000256" key="2">
    <source>
        <dbReference type="ARBA" id="ARBA00053344"/>
    </source>
</evidence>
<dbReference type="InterPro" id="IPR050373">
    <property type="entry name" value="Fibrinogen_C-term_domain"/>
</dbReference>
<keyword evidence="6" id="KW-1185">Reference proteome</keyword>
<evidence type="ECO:0000259" key="4">
    <source>
        <dbReference type="PROSITE" id="PS51406"/>
    </source>
</evidence>
<dbReference type="PROSITE" id="PS51406">
    <property type="entry name" value="FIBRINOGEN_C_2"/>
    <property type="match status" value="1"/>
</dbReference>
<evidence type="ECO:0000313" key="6">
    <source>
        <dbReference type="Proteomes" id="UP000014500"/>
    </source>
</evidence>
<dbReference type="PhylomeDB" id="T1IZ12"/>
<organism evidence="5 6">
    <name type="scientific">Strigamia maritima</name>
    <name type="common">European centipede</name>
    <name type="synonym">Geophilus maritimus</name>
    <dbReference type="NCBI Taxonomy" id="126957"/>
    <lineage>
        <taxon>Eukaryota</taxon>
        <taxon>Metazoa</taxon>
        <taxon>Ecdysozoa</taxon>
        <taxon>Arthropoda</taxon>
        <taxon>Myriapoda</taxon>
        <taxon>Chilopoda</taxon>
        <taxon>Pleurostigmophora</taxon>
        <taxon>Geophilomorpha</taxon>
        <taxon>Linotaeniidae</taxon>
        <taxon>Strigamia</taxon>
    </lineage>
</organism>
<evidence type="ECO:0000256" key="1">
    <source>
        <dbReference type="ARBA" id="ARBA00023157"/>
    </source>
</evidence>
<reference evidence="6" key="1">
    <citation type="submission" date="2011-05" db="EMBL/GenBank/DDBJ databases">
        <authorList>
            <person name="Richards S.R."/>
            <person name="Qu J."/>
            <person name="Jiang H."/>
            <person name="Jhangiani S.N."/>
            <person name="Agravi P."/>
            <person name="Goodspeed R."/>
            <person name="Gross S."/>
            <person name="Mandapat C."/>
            <person name="Jackson L."/>
            <person name="Mathew T."/>
            <person name="Pu L."/>
            <person name="Thornton R."/>
            <person name="Saada N."/>
            <person name="Wilczek-Boney K.B."/>
            <person name="Lee S."/>
            <person name="Kovar C."/>
            <person name="Wu Y."/>
            <person name="Scherer S.E."/>
            <person name="Worley K.C."/>
            <person name="Muzny D.M."/>
            <person name="Gibbs R."/>
        </authorList>
    </citation>
    <scope>NUCLEOTIDE SEQUENCE</scope>
    <source>
        <strain evidence="6">Brora</strain>
    </source>
</reference>
<dbReference type="InterPro" id="IPR002181">
    <property type="entry name" value="Fibrinogen_a/b/g_C_dom"/>
</dbReference>
<reference evidence="5" key="2">
    <citation type="submission" date="2015-02" db="UniProtKB">
        <authorList>
            <consortium name="EnsemblMetazoa"/>
        </authorList>
    </citation>
    <scope>IDENTIFICATION</scope>
</reference>
<feature type="compositionally biased region" description="Polar residues" evidence="3">
    <location>
        <begin position="618"/>
        <end position="647"/>
    </location>
</feature>
<dbReference type="OMA" id="MIKPKGP"/>
<dbReference type="FunFam" id="3.90.215.10:FF:000001">
    <property type="entry name" value="Tenascin isoform 1"/>
    <property type="match status" value="1"/>
</dbReference>
<dbReference type="AlphaFoldDB" id="T1IZ12"/>
<dbReference type="EnsemblMetazoa" id="SMAR006481-RA">
    <property type="protein sequence ID" value="SMAR006481-PA"/>
    <property type="gene ID" value="SMAR006481"/>
</dbReference>
<protein>
    <recommendedName>
        <fullName evidence="4">Fibrinogen C-terminal domain-containing protein</fullName>
    </recommendedName>
</protein>
<dbReference type="PANTHER" id="PTHR19143:SF426">
    <property type="entry name" value="RE19569P"/>
    <property type="match status" value="1"/>
</dbReference>
<dbReference type="STRING" id="126957.T1IZ12"/>
<dbReference type="InterPro" id="IPR036056">
    <property type="entry name" value="Fibrinogen-like_C"/>
</dbReference>
<dbReference type="Gene3D" id="3.90.215.10">
    <property type="entry name" value="Gamma Fibrinogen, chain A, domain 1"/>
    <property type="match status" value="1"/>
</dbReference>
<sequence>MMETLLINIDARFKKMDIIDATHRFTLENMLKKMESIDNKITENSNNLASLISTIKSLDAKLKPDSKYESPHAVGSKLQSLDTKISVLSSKINQLKENILDNRLNQKNETGDLLELSSERRHIVTTPDGKMLHQTTSSKLENDLESVKGTLRGLDSKLQSQSDKMANTITNLMQTIADIREAVLDSPTDVPGINVTNSTASETGFASTSDFSTKPIKFERFGRKLRPLMHVIAKLDDIYTAIVNTRHSIDDTRQKSDQLLTRSYHTTQALTDVKYDLYYQTSKIIDNLGQVEQWLRDQTGSSSSLDPKLNSELRELLDKVDDEVTKARITQKLSEFVEKNISGDDILPFFTLPPPTKPIDEIVADSTFVTPQNSTNFLSNLAYLQTCPFQEHPGINCADLKNRGVTKSGIYYLRIKGTTYWFMKVYCEMETAGGGWTVIQRRHDYGEPHESFNRDWNEYKNGFGDLSKEFWLGNENIFMLTNQDEYTLRIDLEDFDGNKRYAEYSKFKMSSEVENYKLEIGGYDGTAGDSLNDPWYGSNLSPFSTYNRDNDRSSLNCASMLRGGWWWRSCGRGLNGLYLNDANDLAARQGIVWFRWRGWDYNLKRAQMMIRPKEYQPENEQPTTTQNSEIDTSSITTEILHNSSIEK</sequence>
<dbReference type="SUPFAM" id="SSF56496">
    <property type="entry name" value="Fibrinogen C-terminal domain-like"/>
    <property type="match status" value="1"/>
</dbReference>
<dbReference type="GO" id="GO:0005615">
    <property type="term" value="C:extracellular space"/>
    <property type="evidence" value="ECO:0007669"/>
    <property type="project" value="TreeGrafter"/>
</dbReference>
<dbReference type="eggNOG" id="KOG2579">
    <property type="taxonomic scope" value="Eukaryota"/>
</dbReference>
<dbReference type="SMART" id="SM00186">
    <property type="entry name" value="FBG"/>
    <property type="match status" value="1"/>
</dbReference>
<dbReference type="GO" id="GO:0030246">
    <property type="term" value="F:carbohydrate binding"/>
    <property type="evidence" value="ECO:0007669"/>
    <property type="project" value="UniProtKB-ARBA"/>
</dbReference>
<name>T1IZ12_STRMM</name>
<dbReference type="InterPro" id="IPR014716">
    <property type="entry name" value="Fibrinogen_a/b/g_C_1"/>
</dbReference>
<feature type="domain" description="Fibrinogen C-terminal" evidence="4">
    <location>
        <begin position="388"/>
        <end position="614"/>
    </location>
</feature>
<dbReference type="EMBL" id="JH431703">
    <property type="status" value="NOT_ANNOTATED_CDS"/>
    <property type="molecule type" value="Genomic_DNA"/>
</dbReference>